<dbReference type="PROSITE" id="PS51257">
    <property type="entry name" value="PROKAR_LIPOPROTEIN"/>
    <property type="match status" value="1"/>
</dbReference>
<dbReference type="CDD" id="cd13606">
    <property type="entry name" value="PBP2_ProX_like"/>
    <property type="match status" value="1"/>
</dbReference>
<evidence type="ECO:0000313" key="3">
    <source>
        <dbReference type="EMBL" id="TDC96349.1"/>
    </source>
</evidence>
<dbReference type="Gene3D" id="3.40.190.10">
    <property type="entry name" value="Periplasmic binding protein-like II"/>
    <property type="match status" value="1"/>
</dbReference>
<feature type="signal peptide" evidence="1">
    <location>
        <begin position="1"/>
        <end position="19"/>
    </location>
</feature>
<dbReference type="Gene3D" id="3.40.190.120">
    <property type="entry name" value="Osmoprotection protein (prox), domain 2"/>
    <property type="match status" value="1"/>
</dbReference>
<accession>A0A4R4VA60</accession>
<feature type="chain" id="PRO_5038665718" evidence="1">
    <location>
        <begin position="20"/>
        <end position="291"/>
    </location>
</feature>
<dbReference type="Proteomes" id="UP000294744">
    <property type="component" value="Unassembled WGS sequence"/>
</dbReference>
<organism evidence="3 4">
    <name type="scientific">Saccharopolyspora aridisoli</name>
    <dbReference type="NCBI Taxonomy" id="2530385"/>
    <lineage>
        <taxon>Bacteria</taxon>
        <taxon>Bacillati</taxon>
        <taxon>Actinomycetota</taxon>
        <taxon>Actinomycetes</taxon>
        <taxon>Pseudonocardiales</taxon>
        <taxon>Pseudonocardiaceae</taxon>
        <taxon>Saccharopolyspora</taxon>
    </lineage>
</organism>
<sequence>MRRLLALAAAALVLAGCGSQDPLEAGKAQSGQVVIGSADFAESELLMHVYAEALKTTGADVQTKPRIGAREFYVNAVRNGELTLVPEYTGNLLEFLDPASSATESQQVYDQLRGKVGNDMELLDQSPAEDSDVLTVTKATADTGLRSMADLGPRCRDIVLGAPAEWKSRWEAKIAQDYGCTFKEIRSVEAGTITVNALTSGEIQAANLFTTSSQITTNDLVKLDDPKNMFPAQNVVPLAGKGKLTPPQVEAVNKVSEALTTEELTELNKRLEVDKANPADVAKEFIATAGL</sequence>
<protein>
    <submittedName>
        <fullName evidence="3">ABC transporter substrate-binding protein</fullName>
    </submittedName>
</protein>
<evidence type="ECO:0000313" key="4">
    <source>
        <dbReference type="Proteomes" id="UP000294744"/>
    </source>
</evidence>
<reference evidence="3 4" key="1">
    <citation type="submission" date="2019-03" db="EMBL/GenBank/DDBJ databases">
        <title>Draft genome sequences of novel Actinobacteria.</title>
        <authorList>
            <person name="Sahin N."/>
            <person name="Ay H."/>
            <person name="Saygin H."/>
        </authorList>
    </citation>
    <scope>NUCLEOTIDE SEQUENCE [LARGE SCALE GENOMIC DNA]</scope>
    <source>
        <strain evidence="3 4">16K404</strain>
    </source>
</reference>
<comment type="caution">
    <text evidence="3">The sequence shown here is derived from an EMBL/GenBank/DDBJ whole genome shotgun (WGS) entry which is preliminary data.</text>
</comment>
<keyword evidence="4" id="KW-1185">Reference proteome</keyword>
<dbReference type="InterPro" id="IPR007210">
    <property type="entry name" value="ABC_Gly_betaine_transp_sub-bd"/>
</dbReference>
<dbReference type="EMBL" id="SMKV01000002">
    <property type="protein sequence ID" value="TDC96349.1"/>
    <property type="molecule type" value="Genomic_DNA"/>
</dbReference>
<dbReference type="GO" id="GO:0043190">
    <property type="term" value="C:ATP-binding cassette (ABC) transporter complex"/>
    <property type="evidence" value="ECO:0007669"/>
    <property type="project" value="InterPro"/>
</dbReference>
<dbReference type="AlphaFoldDB" id="A0A4R4VA60"/>
<dbReference type="OrthoDB" id="9781705at2"/>
<dbReference type="Pfam" id="PF04069">
    <property type="entry name" value="OpuAC"/>
    <property type="match status" value="1"/>
</dbReference>
<dbReference type="RefSeq" id="WP_132619050.1">
    <property type="nucleotide sequence ID" value="NZ_SMKV01000002.1"/>
</dbReference>
<evidence type="ECO:0000259" key="2">
    <source>
        <dbReference type="Pfam" id="PF04069"/>
    </source>
</evidence>
<evidence type="ECO:0000256" key="1">
    <source>
        <dbReference type="SAM" id="SignalP"/>
    </source>
</evidence>
<keyword evidence="1" id="KW-0732">Signal</keyword>
<feature type="domain" description="ABC-type glycine betaine transport system substrate-binding" evidence="2">
    <location>
        <begin position="32"/>
        <end position="287"/>
    </location>
</feature>
<proteinExistence type="predicted"/>
<gene>
    <name evidence="3" type="ORF">E1161_02375</name>
</gene>
<dbReference type="SUPFAM" id="SSF53850">
    <property type="entry name" value="Periplasmic binding protein-like II"/>
    <property type="match status" value="1"/>
</dbReference>
<dbReference type="GO" id="GO:0022857">
    <property type="term" value="F:transmembrane transporter activity"/>
    <property type="evidence" value="ECO:0007669"/>
    <property type="project" value="InterPro"/>
</dbReference>
<name>A0A4R4VA60_9PSEU</name>